<dbReference type="InterPro" id="IPR004697">
    <property type="entry name" value="AbgT"/>
</dbReference>
<evidence type="ECO:0000313" key="2">
    <source>
        <dbReference type="EMBL" id="MDR8019083.1"/>
    </source>
</evidence>
<dbReference type="Pfam" id="PF03806">
    <property type="entry name" value="ABG_transport"/>
    <property type="match status" value="1"/>
</dbReference>
<feature type="transmembrane region" description="Helical" evidence="1">
    <location>
        <begin position="266"/>
        <end position="286"/>
    </location>
</feature>
<comment type="caution">
    <text evidence="2">The sequence shown here is derived from an EMBL/GenBank/DDBJ whole genome shotgun (WGS) entry which is preliminary data.</text>
</comment>
<feature type="transmembrane region" description="Helical" evidence="1">
    <location>
        <begin position="128"/>
        <end position="151"/>
    </location>
</feature>
<dbReference type="Proteomes" id="UP001251870">
    <property type="component" value="Unassembled WGS sequence"/>
</dbReference>
<feature type="transmembrane region" description="Helical" evidence="1">
    <location>
        <begin position="346"/>
        <end position="365"/>
    </location>
</feature>
<keyword evidence="1" id="KW-1133">Transmembrane helix</keyword>
<feature type="transmembrane region" description="Helical" evidence="1">
    <location>
        <begin position="306"/>
        <end position="325"/>
    </location>
</feature>
<reference evidence="2 3" key="1">
    <citation type="submission" date="2023-09" db="EMBL/GenBank/DDBJ databases">
        <title>Description of three actinobacteria isolated from air of manufacturing shop in a pharmaceutical factory.</title>
        <authorList>
            <person name="Zhang D.-F."/>
        </authorList>
    </citation>
    <scope>NUCLEOTIDE SEQUENCE [LARGE SCALE GENOMIC DNA]</scope>
    <source>
        <strain evidence="2 3">LY-0111</strain>
    </source>
</reference>
<proteinExistence type="predicted"/>
<feature type="transmembrane region" description="Helical" evidence="1">
    <location>
        <begin position="385"/>
        <end position="404"/>
    </location>
</feature>
<protein>
    <submittedName>
        <fullName evidence="2">AbgT family transporter</fullName>
    </submittedName>
</protein>
<organism evidence="2 3">
    <name type="scientific">Nesterenkonia aerolata</name>
    <dbReference type="NCBI Taxonomy" id="3074079"/>
    <lineage>
        <taxon>Bacteria</taxon>
        <taxon>Bacillati</taxon>
        <taxon>Actinomycetota</taxon>
        <taxon>Actinomycetes</taxon>
        <taxon>Micrococcales</taxon>
        <taxon>Micrococcaceae</taxon>
        <taxon>Nesterenkonia</taxon>
    </lineage>
</organism>
<dbReference type="RefSeq" id="WP_310548077.1">
    <property type="nucleotide sequence ID" value="NZ_JAVKGR010000004.1"/>
</dbReference>
<feature type="transmembrane region" description="Helical" evidence="1">
    <location>
        <begin position="411"/>
        <end position="432"/>
    </location>
</feature>
<feature type="transmembrane region" description="Helical" evidence="1">
    <location>
        <begin position="34"/>
        <end position="58"/>
    </location>
</feature>
<sequence>MPPRSTRRTAQSRRRVRGLDILERLGNRLPEPMIIFVWLIGLVIVLSVLLSLAGASVIHPDTGEDTAVRSLLSGEGVRFILEDTVNNFVGFAPVGVVLTMMLGIGLADKTGLLQALIRGTMLRTPAWLLPYAVFFVANNAVIATDAAFLIVPPLAAMVYRTLGRHPLVGIISAFAGSSSGYASGFLITANEPMLAGISTEAARILGEGGPEVTAVDNYYFMIASMIGCTLVGGTITRFVIEPRLGLYEGEHTVSAEPLTTSEKRGLSAAGLFTIVYIGAVIAAALVPGSPVRGEGGDVTTSPLLSGVVPLLFIYFALVGLVYGVTAKVLSGGRDVVEKFADAIGSMRFFIVVIFFIAQFSAYFTWTNIGLWISVNGADLLLAMDATGFGVLLGVIVVSALLTLLITSGSGLWAILAPIFVPMLMQVGFHPAAVQMAYRIGDGSTSMITPLMPYMVVILGFMREWDREAKLGHILSNTVPYAIGVFLVQTGLFLAFYAFGIPIGPGIDFHLE</sequence>
<feature type="transmembrane region" description="Helical" evidence="1">
    <location>
        <begin position="444"/>
        <end position="461"/>
    </location>
</feature>
<keyword evidence="3" id="KW-1185">Reference proteome</keyword>
<dbReference type="EMBL" id="JAVKGR010000004">
    <property type="protein sequence ID" value="MDR8019083.1"/>
    <property type="molecule type" value="Genomic_DNA"/>
</dbReference>
<feature type="transmembrane region" description="Helical" evidence="1">
    <location>
        <begin position="473"/>
        <end position="498"/>
    </location>
</feature>
<evidence type="ECO:0000313" key="3">
    <source>
        <dbReference type="Proteomes" id="UP001251870"/>
    </source>
</evidence>
<keyword evidence="1" id="KW-0472">Membrane</keyword>
<gene>
    <name evidence="2" type="ORF">RIL96_05835</name>
</gene>
<dbReference type="PANTHER" id="PTHR30282:SF0">
    <property type="entry name" value="P-AMINOBENZOYL-GLUTAMATE TRANSPORT PROTEIN"/>
    <property type="match status" value="1"/>
</dbReference>
<accession>A0ABU2DRF3</accession>
<name>A0ABU2DRF3_9MICC</name>
<keyword evidence="1" id="KW-0812">Transmembrane</keyword>
<feature type="transmembrane region" description="Helical" evidence="1">
    <location>
        <begin position="218"/>
        <end position="240"/>
    </location>
</feature>
<dbReference type="PANTHER" id="PTHR30282">
    <property type="entry name" value="P-AMINOBENZOYL GLUTAMATE TRANSPORTER"/>
    <property type="match status" value="1"/>
</dbReference>
<feature type="transmembrane region" description="Helical" evidence="1">
    <location>
        <begin position="88"/>
        <end position="107"/>
    </location>
</feature>
<evidence type="ECO:0000256" key="1">
    <source>
        <dbReference type="SAM" id="Phobius"/>
    </source>
</evidence>